<evidence type="ECO:0000259" key="3">
    <source>
        <dbReference type="Pfam" id="PF00850"/>
    </source>
</evidence>
<comment type="similarity">
    <text evidence="1">Belongs to the histone deacetylase family.</text>
</comment>
<dbReference type="InterPro" id="IPR037138">
    <property type="entry name" value="His_deacetylse_dom_sf"/>
</dbReference>
<dbReference type="PRINTS" id="PR01270">
    <property type="entry name" value="HDASUPER"/>
</dbReference>
<dbReference type="EMBL" id="PZKC01000001">
    <property type="protein sequence ID" value="PTD97947.1"/>
    <property type="molecule type" value="Genomic_DNA"/>
</dbReference>
<dbReference type="InterPro" id="IPR023696">
    <property type="entry name" value="Ureohydrolase_dom_sf"/>
</dbReference>
<evidence type="ECO:0000313" key="5">
    <source>
        <dbReference type="Proteomes" id="UP000241193"/>
    </source>
</evidence>
<dbReference type="SUPFAM" id="SSF52768">
    <property type="entry name" value="Arginase/deacetylase"/>
    <property type="match status" value="1"/>
</dbReference>
<dbReference type="Proteomes" id="UP000241193">
    <property type="component" value="Unassembled WGS sequence"/>
</dbReference>
<organism evidence="4 5">
    <name type="scientific">Pseudothauera lacus</name>
    <dbReference type="NCBI Taxonomy" id="2136175"/>
    <lineage>
        <taxon>Bacteria</taxon>
        <taxon>Pseudomonadati</taxon>
        <taxon>Pseudomonadota</taxon>
        <taxon>Betaproteobacteria</taxon>
        <taxon>Rhodocyclales</taxon>
        <taxon>Zoogloeaceae</taxon>
        <taxon>Pseudothauera</taxon>
    </lineage>
</organism>
<dbReference type="RefSeq" id="WP_107491707.1">
    <property type="nucleotide sequence ID" value="NZ_PZKC01000001.1"/>
</dbReference>
<dbReference type="GO" id="GO:0004407">
    <property type="term" value="F:histone deacetylase activity"/>
    <property type="evidence" value="ECO:0007669"/>
    <property type="project" value="InterPro"/>
</dbReference>
<evidence type="ECO:0000256" key="1">
    <source>
        <dbReference type="ARBA" id="ARBA00005947"/>
    </source>
</evidence>
<protein>
    <submittedName>
        <fullName evidence="4">Histone deacetylase</fullName>
    </submittedName>
</protein>
<dbReference type="PANTHER" id="PTHR10625:SF19">
    <property type="entry name" value="HISTONE DEACETYLASE 12"/>
    <property type="match status" value="1"/>
</dbReference>
<dbReference type="OrthoDB" id="9808367at2"/>
<name>A0A2T4IJJ3_9RHOO</name>
<accession>A0A2T4IJJ3</accession>
<dbReference type="GO" id="GO:0016787">
    <property type="term" value="F:hydrolase activity"/>
    <property type="evidence" value="ECO:0007669"/>
    <property type="project" value="UniProtKB-KW"/>
</dbReference>
<dbReference type="InterPro" id="IPR000286">
    <property type="entry name" value="HDACs"/>
</dbReference>
<comment type="caution">
    <text evidence="4">The sequence shown here is derived from an EMBL/GenBank/DDBJ whole genome shotgun (WGS) entry which is preliminary data.</text>
</comment>
<feature type="domain" description="Histone deacetylase" evidence="3">
    <location>
        <begin position="17"/>
        <end position="281"/>
    </location>
</feature>
<dbReference type="AlphaFoldDB" id="A0A2T4IJJ3"/>
<gene>
    <name evidence="4" type="ORF">C8261_00550</name>
</gene>
<dbReference type="Pfam" id="PF00850">
    <property type="entry name" value="Hist_deacetyl"/>
    <property type="match status" value="1"/>
</dbReference>
<reference evidence="4 5" key="2">
    <citation type="submission" date="2018-04" db="EMBL/GenBank/DDBJ databases">
        <title>Thauera lacus sp. nov., isolated from an saline lake in Inner Mongolia, China.</title>
        <authorList>
            <person name="Liang Q.-Y."/>
        </authorList>
    </citation>
    <scope>NUCLEOTIDE SEQUENCE [LARGE SCALE GENOMIC DNA]</scope>
    <source>
        <strain evidence="4 5">D20</strain>
    </source>
</reference>
<dbReference type="InterPro" id="IPR023801">
    <property type="entry name" value="His_deacetylse_dom"/>
</dbReference>
<dbReference type="Gene3D" id="3.40.800.20">
    <property type="entry name" value="Histone deacetylase domain"/>
    <property type="match status" value="1"/>
</dbReference>
<keyword evidence="2" id="KW-0378">Hydrolase</keyword>
<sequence length="298" mass="31800">MKLFHTDHFALPLPPGHRFPMEKYARLRMRIASSPMFAPEALREPAAADDIALLRAHDASYVRQVCEGSLDAAALRRIGFPWSAAMVERSRRSAGATLAACRAALEDGCAASLAGGTHHAHRDFGSGFCVFNDAAVAALAMLAEGRAQRVAVVDCDVHQGDGTATILAGHPATFTFSIHGAKNFPFRKAHSDLDIELPDGTTDAPYLAALDRGLEAVFDGFAPDLVIYLAGADPYADDRLGRLALSMAGLAERDRRVLDACRRRGSALAIAMAGGYARNIDDTVAIHAATLELAAHQR</sequence>
<dbReference type="InterPro" id="IPR044150">
    <property type="entry name" value="HDAC_classIV"/>
</dbReference>
<proteinExistence type="inferred from homology"/>
<evidence type="ECO:0000313" key="4">
    <source>
        <dbReference type="EMBL" id="PTD97947.1"/>
    </source>
</evidence>
<evidence type="ECO:0000256" key="2">
    <source>
        <dbReference type="ARBA" id="ARBA00022801"/>
    </source>
</evidence>
<reference evidence="4 5" key="1">
    <citation type="submission" date="2018-03" db="EMBL/GenBank/DDBJ databases">
        <authorList>
            <person name="Keele B.F."/>
        </authorList>
    </citation>
    <scope>NUCLEOTIDE SEQUENCE [LARGE SCALE GENOMIC DNA]</scope>
    <source>
        <strain evidence="4 5">D20</strain>
    </source>
</reference>
<keyword evidence="5" id="KW-1185">Reference proteome</keyword>
<dbReference type="CDD" id="cd09993">
    <property type="entry name" value="HDAC_classIV"/>
    <property type="match status" value="1"/>
</dbReference>
<dbReference type="GO" id="GO:0040029">
    <property type="term" value="P:epigenetic regulation of gene expression"/>
    <property type="evidence" value="ECO:0007669"/>
    <property type="project" value="TreeGrafter"/>
</dbReference>
<dbReference type="PANTHER" id="PTHR10625">
    <property type="entry name" value="HISTONE DEACETYLASE HDAC1-RELATED"/>
    <property type="match status" value="1"/>
</dbReference>